<evidence type="ECO:0000313" key="2">
    <source>
        <dbReference type="EMBL" id="OLY78843.1"/>
    </source>
</evidence>
<name>A0A1R0GPL7_9FUNG</name>
<keyword evidence="1" id="KW-1133">Transmembrane helix</keyword>
<sequence>MGMNKCSRGSMNYGTYSYGYDLEFFTLSGGYGMWGYYSSIDFMGYSVMKYLSLSLSLSLLGLSLNYVPNPPLVFLPIIPTLGDNGKKNQESNKLAQDSAV</sequence>
<dbReference type="AlphaFoldDB" id="A0A1R0GPL7"/>
<keyword evidence="1" id="KW-0472">Membrane</keyword>
<protein>
    <submittedName>
        <fullName evidence="2">Uncharacterized protein</fullName>
    </submittedName>
</protein>
<keyword evidence="1" id="KW-0812">Transmembrane</keyword>
<organism evidence="2 3">
    <name type="scientific">Smittium mucronatum</name>
    <dbReference type="NCBI Taxonomy" id="133383"/>
    <lineage>
        <taxon>Eukaryota</taxon>
        <taxon>Fungi</taxon>
        <taxon>Fungi incertae sedis</taxon>
        <taxon>Zoopagomycota</taxon>
        <taxon>Kickxellomycotina</taxon>
        <taxon>Harpellomycetes</taxon>
        <taxon>Harpellales</taxon>
        <taxon>Legeriomycetaceae</taxon>
        <taxon>Smittium</taxon>
    </lineage>
</organism>
<accession>A0A1R0GPL7</accession>
<proteinExistence type="predicted"/>
<gene>
    <name evidence="2" type="ORF">AYI68_g7099</name>
</gene>
<comment type="caution">
    <text evidence="2">The sequence shown here is derived from an EMBL/GenBank/DDBJ whole genome shotgun (WGS) entry which is preliminary data.</text>
</comment>
<evidence type="ECO:0000313" key="3">
    <source>
        <dbReference type="Proteomes" id="UP000187455"/>
    </source>
</evidence>
<evidence type="ECO:0000256" key="1">
    <source>
        <dbReference type="SAM" id="Phobius"/>
    </source>
</evidence>
<reference evidence="2 3" key="1">
    <citation type="journal article" date="2016" name="Mol. Biol. Evol.">
        <title>Genome-Wide Survey of Gut Fungi (Harpellales) Reveals the First Horizontally Transferred Ubiquitin Gene from a Mosquito Host.</title>
        <authorList>
            <person name="Wang Y."/>
            <person name="White M.M."/>
            <person name="Kvist S."/>
            <person name="Moncalvo J.M."/>
        </authorList>
    </citation>
    <scope>NUCLEOTIDE SEQUENCE [LARGE SCALE GENOMIC DNA]</scope>
    <source>
        <strain evidence="2 3">ALG-7-W6</strain>
    </source>
</reference>
<dbReference type="EMBL" id="LSSL01005413">
    <property type="protein sequence ID" value="OLY78843.1"/>
    <property type="molecule type" value="Genomic_DNA"/>
</dbReference>
<keyword evidence="3" id="KW-1185">Reference proteome</keyword>
<feature type="transmembrane region" description="Helical" evidence="1">
    <location>
        <begin position="50"/>
        <end position="67"/>
    </location>
</feature>
<dbReference type="Proteomes" id="UP000187455">
    <property type="component" value="Unassembled WGS sequence"/>
</dbReference>